<sequence length="97" mass="10735">MPTLILWEMNESLIPSVPEERKKASMANLERVKEGVKAGRIKMWGISPGGNNGFSITEAEGKELFAITATWAPYVRFKIKPMISADEAIEALKGMQP</sequence>
<dbReference type="AlphaFoldDB" id="X0UGW2"/>
<evidence type="ECO:0008006" key="2">
    <source>
        <dbReference type="Google" id="ProtNLM"/>
    </source>
</evidence>
<evidence type="ECO:0000313" key="1">
    <source>
        <dbReference type="EMBL" id="GAF99642.1"/>
    </source>
</evidence>
<dbReference type="InterPro" id="IPR021734">
    <property type="entry name" value="DUF3303"/>
</dbReference>
<name>X0UGW2_9ZZZZ</name>
<accession>X0UGW2</accession>
<comment type="caution">
    <text evidence="1">The sequence shown here is derived from an EMBL/GenBank/DDBJ whole genome shotgun (WGS) entry which is preliminary data.</text>
</comment>
<gene>
    <name evidence="1" type="ORF">S01H1_45158</name>
</gene>
<proteinExistence type="predicted"/>
<dbReference type="Pfam" id="PF11746">
    <property type="entry name" value="DUF3303"/>
    <property type="match status" value="1"/>
</dbReference>
<protein>
    <recommendedName>
        <fullName evidence="2">Muconolactone isomerase domain-containing protein</fullName>
    </recommendedName>
</protein>
<reference evidence="1" key="1">
    <citation type="journal article" date="2014" name="Front. Microbiol.">
        <title>High frequency of phylogenetically diverse reductive dehalogenase-homologous genes in deep subseafloor sedimentary metagenomes.</title>
        <authorList>
            <person name="Kawai M."/>
            <person name="Futagami T."/>
            <person name="Toyoda A."/>
            <person name="Takaki Y."/>
            <person name="Nishi S."/>
            <person name="Hori S."/>
            <person name="Arai W."/>
            <person name="Tsubouchi T."/>
            <person name="Morono Y."/>
            <person name="Uchiyama I."/>
            <person name="Ito T."/>
            <person name="Fujiyama A."/>
            <person name="Inagaki F."/>
            <person name="Takami H."/>
        </authorList>
    </citation>
    <scope>NUCLEOTIDE SEQUENCE</scope>
    <source>
        <strain evidence="1">Expedition CK06-06</strain>
    </source>
</reference>
<organism evidence="1">
    <name type="scientific">marine sediment metagenome</name>
    <dbReference type="NCBI Taxonomy" id="412755"/>
    <lineage>
        <taxon>unclassified sequences</taxon>
        <taxon>metagenomes</taxon>
        <taxon>ecological metagenomes</taxon>
    </lineage>
</organism>
<dbReference type="EMBL" id="BARS01028836">
    <property type="protein sequence ID" value="GAF99642.1"/>
    <property type="molecule type" value="Genomic_DNA"/>
</dbReference>